<reference evidence="9 10" key="1">
    <citation type="journal article" date="2013" name="Genome Announc.">
        <title>Draft Genome Sequence of the Lignocellulose Decomposer Thermobifida fusca Strain TM51.</title>
        <authorList>
            <person name="Toth A."/>
            <person name="Barna T."/>
            <person name="Nagy I."/>
            <person name="Horvath B."/>
            <person name="Nagy I."/>
            <person name="Tancsics A."/>
            <person name="Kriszt B."/>
            <person name="Baka E."/>
            <person name="Fekete C."/>
            <person name="Kukolya J."/>
        </authorList>
    </citation>
    <scope>NUCLEOTIDE SEQUENCE [LARGE SCALE GENOMIC DNA]</scope>
    <source>
        <strain evidence="9 10">TM51</strain>
    </source>
</reference>
<feature type="transmembrane region" description="Helical" evidence="8">
    <location>
        <begin position="75"/>
        <end position="98"/>
    </location>
</feature>
<dbReference type="EMBL" id="AOSG01000078">
    <property type="protein sequence ID" value="EOR70341.1"/>
    <property type="molecule type" value="Genomic_DNA"/>
</dbReference>
<accession>A0A9P2T9V2</accession>
<feature type="transmembrane region" description="Helical" evidence="8">
    <location>
        <begin position="104"/>
        <end position="123"/>
    </location>
</feature>
<dbReference type="InterPro" id="IPR002781">
    <property type="entry name" value="TM_pro_TauE-like"/>
</dbReference>
<evidence type="ECO:0000256" key="7">
    <source>
        <dbReference type="ARBA" id="ARBA00023136"/>
    </source>
</evidence>
<sequence>MDVEIIALLMAAAVAAGWVDAVVGGGGLLMLPALLVAFPTTPVAAVLGTNKLTAIFGTCSAAITYARGVKSEPHVVWSAAGLALLGAGSGAALAGAVSSATLRPIIMAVLLAVAVFVVLRPAMGRVAQPRLRTPARVVAAVLITGLVIGCYDGLIGPGTGTFLIIALTSIIGMDFVTASASAKIINTATNLGAIIVFALNGDVMWLIGLGLAVCNIAGAQVGARMVLRRGTGFVRAVLLVVVVLLVLRLGYDQFVASAVPSGTG</sequence>
<evidence type="ECO:0000256" key="2">
    <source>
        <dbReference type="ARBA" id="ARBA00009142"/>
    </source>
</evidence>
<dbReference type="AlphaFoldDB" id="A0A9P2T9V2"/>
<dbReference type="Pfam" id="PF01925">
    <property type="entry name" value="TauE"/>
    <property type="match status" value="1"/>
</dbReference>
<keyword evidence="7 8" id="KW-0472">Membrane</keyword>
<proteinExistence type="inferred from homology"/>
<evidence type="ECO:0000256" key="1">
    <source>
        <dbReference type="ARBA" id="ARBA00004651"/>
    </source>
</evidence>
<name>A0A9P2T9V2_THEFU</name>
<protein>
    <recommendedName>
        <fullName evidence="8">Probable membrane transporter protein</fullName>
    </recommendedName>
</protein>
<organism evidence="9 10">
    <name type="scientific">Thermobifida fusca TM51</name>
    <dbReference type="NCBI Taxonomy" id="1169414"/>
    <lineage>
        <taxon>Bacteria</taxon>
        <taxon>Bacillati</taxon>
        <taxon>Actinomycetota</taxon>
        <taxon>Actinomycetes</taxon>
        <taxon>Streptosporangiales</taxon>
        <taxon>Nocardiopsidaceae</taxon>
        <taxon>Thermobifida</taxon>
    </lineage>
</organism>
<feature type="transmembrane region" description="Helical" evidence="8">
    <location>
        <begin position="45"/>
        <end position="63"/>
    </location>
</feature>
<keyword evidence="4 8" id="KW-1003">Cell membrane</keyword>
<comment type="caution">
    <text evidence="9">The sequence shown here is derived from an EMBL/GenBank/DDBJ whole genome shotgun (WGS) entry which is preliminary data.</text>
</comment>
<keyword evidence="3" id="KW-0813">Transport</keyword>
<dbReference type="PANTHER" id="PTHR30269">
    <property type="entry name" value="TRANSMEMBRANE PROTEIN YFCA"/>
    <property type="match status" value="1"/>
</dbReference>
<comment type="subcellular location">
    <subcellularLocation>
        <location evidence="1 8">Cell membrane</location>
        <topology evidence="1 8">Multi-pass membrane protein</topology>
    </subcellularLocation>
</comment>
<dbReference type="RefSeq" id="WP_016189217.1">
    <property type="nucleotide sequence ID" value="NZ_AOSG01000078.1"/>
</dbReference>
<keyword evidence="10" id="KW-1185">Reference proteome</keyword>
<feature type="transmembrane region" description="Helical" evidence="8">
    <location>
        <begin position="160"/>
        <end position="179"/>
    </location>
</feature>
<comment type="similarity">
    <text evidence="2 8">Belongs to the 4-toluene sulfonate uptake permease (TSUP) (TC 2.A.102) family.</text>
</comment>
<keyword evidence="5 8" id="KW-0812">Transmembrane</keyword>
<feature type="transmembrane region" description="Helical" evidence="8">
    <location>
        <begin position="233"/>
        <end position="251"/>
    </location>
</feature>
<dbReference type="GO" id="GO:0005886">
    <property type="term" value="C:plasma membrane"/>
    <property type="evidence" value="ECO:0007669"/>
    <property type="project" value="UniProtKB-SubCell"/>
</dbReference>
<evidence type="ECO:0000313" key="10">
    <source>
        <dbReference type="Proteomes" id="UP000014184"/>
    </source>
</evidence>
<evidence type="ECO:0000256" key="5">
    <source>
        <dbReference type="ARBA" id="ARBA00022692"/>
    </source>
</evidence>
<keyword evidence="6 8" id="KW-1133">Transmembrane helix</keyword>
<feature type="transmembrane region" description="Helical" evidence="8">
    <location>
        <begin position="191"/>
        <end position="213"/>
    </location>
</feature>
<evidence type="ECO:0000313" key="9">
    <source>
        <dbReference type="EMBL" id="EOR70341.1"/>
    </source>
</evidence>
<evidence type="ECO:0000256" key="6">
    <source>
        <dbReference type="ARBA" id="ARBA00022989"/>
    </source>
</evidence>
<evidence type="ECO:0000256" key="3">
    <source>
        <dbReference type="ARBA" id="ARBA00022448"/>
    </source>
</evidence>
<dbReference type="Proteomes" id="UP000014184">
    <property type="component" value="Unassembled WGS sequence"/>
</dbReference>
<evidence type="ECO:0000256" key="8">
    <source>
        <dbReference type="RuleBase" id="RU363041"/>
    </source>
</evidence>
<gene>
    <name evidence="9" type="ORF">TM51_13270</name>
</gene>
<evidence type="ECO:0000256" key="4">
    <source>
        <dbReference type="ARBA" id="ARBA00022475"/>
    </source>
</evidence>
<dbReference type="PANTHER" id="PTHR30269:SF0">
    <property type="entry name" value="MEMBRANE TRANSPORTER PROTEIN YFCA-RELATED"/>
    <property type="match status" value="1"/>
</dbReference>
<dbReference type="InterPro" id="IPR052017">
    <property type="entry name" value="TSUP"/>
</dbReference>